<sequence>MLVIYKMKDGTNHEINIGPIEVNSFYQDNFMETMQKGIKLNSEINLQGSIIVKWQDVKSIEFVL</sequence>
<dbReference type="EMBL" id="UAQE01000004">
    <property type="protein sequence ID" value="SPU37902.1"/>
    <property type="molecule type" value="Genomic_DNA"/>
</dbReference>
<dbReference type="RefSeq" id="WP_112118121.1">
    <property type="nucleotide sequence ID" value="NZ_UAQE01000004.1"/>
</dbReference>
<evidence type="ECO:0000313" key="2">
    <source>
        <dbReference type="Proteomes" id="UP000251431"/>
    </source>
</evidence>
<name>A0A2X1AAU8_9BACI</name>
<proteinExistence type="predicted"/>
<dbReference type="AlphaFoldDB" id="A0A2X1AAU8"/>
<gene>
    <name evidence="1" type="ORF">NCTC7582_03846</name>
</gene>
<organism evidence="1 2">
    <name type="scientific">Lysinibacillus capsici</name>
    <dbReference type="NCBI Taxonomy" id="2115968"/>
    <lineage>
        <taxon>Bacteria</taxon>
        <taxon>Bacillati</taxon>
        <taxon>Bacillota</taxon>
        <taxon>Bacilli</taxon>
        <taxon>Bacillales</taxon>
        <taxon>Bacillaceae</taxon>
        <taxon>Lysinibacillus</taxon>
    </lineage>
</organism>
<protein>
    <submittedName>
        <fullName evidence="1">Uncharacterized protein</fullName>
    </submittedName>
</protein>
<accession>A0A2X1AAU8</accession>
<evidence type="ECO:0000313" key="1">
    <source>
        <dbReference type="EMBL" id="SPU37902.1"/>
    </source>
</evidence>
<dbReference type="Proteomes" id="UP000251431">
    <property type="component" value="Unassembled WGS sequence"/>
</dbReference>
<reference evidence="1 2" key="1">
    <citation type="submission" date="2018-06" db="EMBL/GenBank/DDBJ databases">
        <authorList>
            <consortium name="Pathogen Informatics"/>
            <person name="Doyle S."/>
        </authorList>
    </citation>
    <scope>NUCLEOTIDE SEQUENCE [LARGE SCALE GENOMIC DNA]</scope>
    <source>
        <strain evidence="1 2">NCTC7582</strain>
    </source>
</reference>